<protein>
    <submittedName>
        <fullName evidence="1">5-carboxymethyl-2-hydroxymuconate isomerase</fullName>
    </submittedName>
</protein>
<sequence>MPHFILDCSEPILEIQDPQKVIEAVFETAFETGLFGRNDIKVRMNPFKHSLVQGGNSDFIHVFANIMEGRTEAQKANLSKQIVTKLNELFPEVPIISINIRDFEKATYCNKNMI</sequence>
<reference evidence="1 2" key="1">
    <citation type="submission" date="2016-11" db="EMBL/GenBank/DDBJ databases">
        <title>Tenacibaculum sp. LPB0136, isolated from marine environment.</title>
        <authorList>
            <person name="Kim E."/>
            <person name="Yi H."/>
        </authorList>
    </citation>
    <scope>NUCLEOTIDE SEQUENCE [LARGE SCALE GENOMIC DNA]</scope>
    <source>
        <strain evidence="1 2">LPB0136</strain>
    </source>
</reference>
<dbReference type="KEGG" id="ten:LPB136_06290"/>
<dbReference type="GO" id="GO:0008704">
    <property type="term" value="F:5-carboxymethyl-2-hydroxymuconate delta-isomerase activity"/>
    <property type="evidence" value="ECO:0007669"/>
    <property type="project" value="InterPro"/>
</dbReference>
<keyword evidence="2" id="KW-1185">Reference proteome</keyword>
<name>A0A1L3JIL6_9FLAO</name>
<dbReference type="Pfam" id="PF02962">
    <property type="entry name" value="CHMI"/>
    <property type="match status" value="1"/>
</dbReference>
<dbReference type="OrthoDB" id="9814215at2"/>
<gene>
    <name evidence="1" type="ORF">LPB136_06290</name>
</gene>
<dbReference type="PANTHER" id="PTHR37950">
    <property type="entry name" value="4-HYDROXYPHENYLACETATE CATABOLISM PROTEIN"/>
    <property type="match status" value="1"/>
</dbReference>
<dbReference type="InterPro" id="IPR004220">
    <property type="entry name" value="5-COMe_2-OHmuconate_Isoase"/>
</dbReference>
<dbReference type="Proteomes" id="UP000181898">
    <property type="component" value="Chromosome"/>
</dbReference>
<evidence type="ECO:0000313" key="2">
    <source>
        <dbReference type="Proteomes" id="UP000181898"/>
    </source>
</evidence>
<dbReference type="STRING" id="1850252.LPB136_06290"/>
<dbReference type="SUPFAM" id="SSF55331">
    <property type="entry name" value="Tautomerase/MIF"/>
    <property type="match status" value="1"/>
</dbReference>
<dbReference type="InterPro" id="IPR014347">
    <property type="entry name" value="Tautomerase/MIF_sf"/>
</dbReference>
<proteinExistence type="predicted"/>
<dbReference type="Gene3D" id="3.30.429.10">
    <property type="entry name" value="Macrophage Migration Inhibitory Factor"/>
    <property type="match status" value="1"/>
</dbReference>
<dbReference type="CDD" id="cd00580">
    <property type="entry name" value="CHMI"/>
    <property type="match status" value="1"/>
</dbReference>
<dbReference type="EMBL" id="CP018155">
    <property type="protein sequence ID" value="APG64986.1"/>
    <property type="molecule type" value="Genomic_DNA"/>
</dbReference>
<dbReference type="AlphaFoldDB" id="A0A1L3JIL6"/>
<dbReference type="RefSeq" id="WP_072555312.1">
    <property type="nucleotide sequence ID" value="NZ_CP018155.1"/>
</dbReference>
<accession>A0A1L3JIL6</accession>
<dbReference type="PANTHER" id="PTHR37950:SF1">
    <property type="entry name" value="4-HYDROXYPHENYLACETATE CATABOLISM PROTEIN"/>
    <property type="match status" value="1"/>
</dbReference>
<keyword evidence="1" id="KW-0413">Isomerase</keyword>
<organism evidence="1 2">
    <name type="scientific">Tenacibaculum todarodis</name>
    <dbReference type="NCBI Taxonomy" id="1850252"/>
    <lineage>
        <taxon>Bacteria</taxon>
        <taxon>Pseudomonadati</taxon>
        <taxon>Bacteroidota</taxon>
        <taxon>Flavobacteriia</taxon>
        <taxon>Flavobacteriales</taxon>
        <taxon>Flavobacteriaceae</taxon>
        <taxon>Tenacibaculum</taxon>
    </lineage>
</organism>
<evidence type="ECO:0000313" key="1">
    <source>
        <dbReference type="EMBL" id="APG64986.1"/>
    </source>
</evidence>